<gene>
    <name evidence="1" type="ORF">SAMN05421739_101757</name>
</gene>
<evidence type="ECO:0008006" key="3">
    <source>
        <dbReference type="Google" id="ProtNLM"/>
    </source>
</evidence>
<proteinExistence type="predicted"/>
<accession>A0A1I2NJ48</accession>
<dbReference type="RefSeq" id="WP_092099128.1">
    <property type="nucleotide sequence ID" value="NZ_FOOT01000001.1"/>
</dbReference>
<evidence type="ECO:0000313" key="2">
    <source>
        <dbReference type="Proteomes" id="UP000198724"/>
    </source>
</evidence>
<dbReference type="SUPFAM" id="SSF52091">
    <property type="entry name" value="SpoIIaa-like"/>
    <property type="match status" value="1"/>
</dbReference>
<dbReference type="InterPro" id="IPR036513">
    <property type="entry name" value="STAS_dom_sf"/>
</dbReference>
<organism evidence="1 2">
    <name type="scientific">Pontibacter chinhatensis</name>
    <dbReference type="NCBI Taxonomy" id="1436961"/>
    <lineage>
        <taxon>Bacteria</taxon>
        <taxon>Pseudomonadati</taxon>
        <taxon>Bacteroidota</taxon>
        <taxon>Cytophagia</taxon>
        <taxon>Cytophagales</taxon>
        <taxon>Hymenobacteraceae</taxon>
        <taxon>Pontibacter</taxon>
    </lineage>
</organism>
<name>A0A1I2NJ48_9BACT</name>
<dbReference type="AlphaFoldDB" id="A0A1I2NJ48"/>
<keyword evidence="2" id="KW-1185">Reference proteome</keyword>
<evidence type="ECO:0000313" key="1">
    <source>
        <dbReference type="EMBL" id="SFG04005.1"/>
    </source>
</evidence>
<protein>
    <recommendedName>
        <fullName evidence="3">SpoIIAA-like</fullName>
    </recommendedName>
</protein>
<dbReference type="OrthoDB" id="882485at2"/>
<dbReference type="STRING" id="1436961.SAMN05421739_101757"/>
<sequence length="140" mass="15831">MIQELTNPFGRVYLTIETNRANKWIHVRWMGYLTEDNVKNGVNAYTQALVDAGYNCVLNDTSLIIGGWDHSLDWVLNEWSPRAANAGLKHFAMIATPETFGGSTADTFHKTAKLFETKVFDDKSDAEVWLRQFSLGKQTS</sequence>
<dbReference type="Proteomes" id="UP000198724">
    <property type="component" value="Unassembled WGS sequence"/>
</dbReference>
<reference evidence="2" key="1">
    <citation type="submission" date="2016-10" db="EMBL/GenBank/DDBJ databases">
        <authorList>
            <person name="Varghese N."/>
            <person name="Submissions S."/>
        </authorList>
    </citation>
    <scope>NUCLEOTIDE SEQUENCE [LARGE SCALE GENOMIC DNA]</scope>
    <source>
        <strain evidence="2">LP51</strain>
    </source>
</reference>
<dbReference type="EMBL" id="FOOT01000001">
    <property type="protein sequence ID" value="SFG04005.1"/>
    <property type="molecule type" value="Genomic_DNA"/>
</dbReference>